<evidence type="ECO:0000256" key="3">
    <source>
        <dbReference type="ARBA" id="ARBA00022475"/>
    </source>
</evidence>
<proteinExistence type="inferred from homology"/>
<feature type="transmembrane region" description="Helical" evidence="7">
    <location>
        <begin position="140"/>
        <end position="163"/>
    </location>
</feature>
<comment type="subcellular location">
    <subcellularLocation>
        <location evidence="1 7">Cell membrane</location>
        <topology evidence="1 7">Multi-pass membrane protein</topology>
    </subcellularLocation>
</comment>
<keyword evidence="10" id="KW-1185">Reference proteome</keyword>
<keyword evidence="2 7" id="KW-0813">Transport</keyword>
<dbReference type="Pfam" id="PF00528">
    <property type="entry name" value="BPD_transp_1"/>
    <property type="match status" value="1"/>
</dbReference>
<dbReference type="RefSeq" id="WP_202750098.1">
    <property type="nucleotide sequence ID" value="NZ_JAESWC010000014.1"/>
</dbReference>
<dbReference type="SUPFAM" id="SSF161098">
    <property type="entry name" value="MetI-like"/>
    <property type="match status" value="1"/>
</dbReference>
<dbReference type="PANTHER" id="PTHR32243">
    <property type="entry name" value="MALTOSE TRANSPORT SYSTEM PERMEASE-RELATED"/>
    <property type="match status" value="1"/>
</dbReference>
<feature type="domain" description="ABC transmembrane type-1" evidence="8">
    <location>
        <begin position="72"/>
        <end position="263"/>
    </location>
</feature>
<evidence type="ECO:0000313" key="9">
    <source>
        <dbReference type="EMBL" id="MBL4937344.1"/>
    </source>
</evidence>
<keyword evidence="4 7" id="KW-0812">Transmembrane</keyword>
<dbReference type="Proteomes" id="UP000632377">
    <property type="component" value="Unassembled WGS sequence"/>
</dbReference>
<evidence type="ECO:0000256" key="4">
    <source>
        <dbReference type="ARBA" id="ARBA00022692"/>
    </source>
</evidence>
<keyword evidence="5 7" id="KW-1133">Transmembrane helix</keyword>
<organism evidence="9 10">
    <name type="scientific">Clostridium rhizosphaerae</name>
    <dbReference type="NCBI Taxonomy" id="2803861"/>
    <lineage>
        <taxon>Bacteria</taxon>
        <taxon>Bacillati</taxon>
        <taxon>Bacillota</taxon>
        <taxon>Clostridia</taxon>
        <taxon>Eubacteriales</taxon>
        <taxon>Clostridiaceae</taxon>
        <taxon>Clostridium</taxon>
    </lineage>
</organism>
<accession>A0ABS1TDB5</accession>
<evidence type="ECO:0000256" key="7">
    <source>
        <dbReference type="RuleBase" id="RU363032"/>
    </source>
</evidence>
<gene>
    <name evidence="9" type="ORF">JK636_16575</name>
</gene>
<dbReference type="InterPro" id="IPR035906">
    <property type="entry name" value="MetI-like_sf"/>
</dbReference>
<keyword evidence="3" id="KW-1003">Cell membrane</keyword>
<dbReference type="CDD" id="cd06261">
    <property type="entry name" value="TM_PBP2"/>
    <property type="match status" value="1"/>
</dbReference>
<feature type="transmembrane region" description="Helical" evidence="7">
    <location>
        <begin position="12"/>
        <end position="30"/>
    </location>
</feature>
<reference evidence="9 10" key="1">
    <citation type="submission" date="2021-01" db="EMBL/GenBank/DDBJ databases">
        <title>Genome public.</title>
        <authorList>
            <person name="Liu C."/>
            <person name="Sun Q."/>
        </authorList>
    </citation>
    <scope>NUCLEOTIDE SEQUENCE [LARGE SCALE GENOMIC DNA]</scope>
    <source>
        <strain evidence="9 10">YIM B02515</strain>
    </source>
</reference>
<evidence type="ECO:0000256" key="6">
    <source>
        <dbReference type="ARBA" id="ARBA00023136"/>
    </source>
</evidence>
<sequence>MNKNKINFKTIRFYVFIVIFLIIIIFPFYWEFITSIKKPDEIFGSFTRFWPKHSTLESYKLVFTARPFGKFLWNSFVISSLTTIVAIVFASFAAYAIARLKFKGKSIILGLVLAVSMFPQISTISPIYMFMKAMGLRDTYIGLIIPYTTFALPLAIWNLTTFFKEIPFSLEEAARIDGASPMQTFARIIVPLAAPGTFTTAILVFIAAWNEFLFALTINTKDIRKTVPVAITMFQGQYTIPWGETAAATVIVTIPLIILVLLFQKRIVAGLTSGAVKG</sequence>
<protein>
    <submittedName>
        <fullName evidence="9">Carbohydrate ABC transporter permease</fullName>
    </submittedName>
</protein>
<evidence type="ECO:0000256" key="5">
    <source>
        <dbReference type="ARBA" id="ARBA00022989"/>
    </source>
</evidence>
<evidence type="ECO:0000259" key="8">
    <source>
        <dbReference type="PROSITE" id="PS50928"/>
    </source>
</evidence>
<name>A0ABS1TDB5_9CLOT</name>
<keyword evidence="6 7" id="KW-0472">Membrane</keyword>
<dbReference type="EMBL" id="JAESWC010000014">
    <property type="protein sequence ID" value="MBL4937344.1"/>
    <property type="molecule type" value="Genomic_DNA"/>
</dbReference>
<evidence type="ECO:0000256" key="2">
    <source>
        <dbReference type="ARBA" id="ARBA00022448"/>
    </source>
</evidence>
<evidence type="ECO:0000256" key="1">
    <source>
        <dbReference type="ARBA" id="ARBA00004651"/>
    </source>
</evidence>
<dbReference type="PANTHER" id="PTHR32243:SF18">
    <property type="entry name" value="INNER MEMBRANE ABC TRANSPORTER PERMEASE PROTEIN YCJP"/>
    <property type="match status" value="1"/>
</dbReference>
<comment type="caution">
    <text evidence="9">The sequence shown here is derived from an EMBL/GenBank/DDBJ whole genome shotgun (WGS) entry which is preliminary data.</text>
</comment>
<feature type="transmembrane region" description="Helical" evidence="7">
    <location>
        <begin position="184"/>
        <end position="209"/>
    </location>
</feature>
<dbReference type="PROSITE" id="PS50928">
    <property type="entry name" value="ABC_TM1"/>
    <property type="match status" value="1"/>
</dbReference>
<comment type="similarity">
    <text evidence="7">Belongs to the binding-protein-dependent transport system permease family.</text>
</comment>
<feature type="transmembrane region" description="Helical" evidence="7">
    <location>
        <begin position="71"/>
        <end position="95"/>
    </location>
</feature>
<evidence type="ECO:0000313" key="10">
    <source>
        <dbReference type="Proteomes" id="UP000632377"/>
    </source>
</evidence>
<feature type="transmembrane region" description="Helical" evidence="7">
    <location>
        <begin position="107"/>
        <end position="128"/>
    </location>
</feature>
<feature type="transmembrane region" description="Helical" evidence="7">
    <location>
        <begin position="245"/>
        <end position="263"/>
    </location>
</feature>
<dbReference type="Gene3D" id="1.10.3720.10">
    <property type="entry name" value="MetI-like"/>
    <property type="match status" value="1"/>
</dbReference>
<dbReference type="InterPro" id="IPR000515">
    <property type="entry name" value="MetI-like"/>
</dbReference>
<dbReference type="InterPro" id="IPR050901">
    <property type="entry name" value="BP-dep_ABC_trans_perm"/>
</dbReference>